<dbReference type="OrthoDB" id="2113314at2759"/>
<dbReference type="SUPFAM" id="SSF88713">
    <property type="entry name" value="Glycoside hydrolase/deacetylase"/>
    <property type="match status" value="1"/>
</dbReference>
<dbReference type="Pfam" id="PF25117">
    <property type="entry name" value="Agd3_C"/>
    <property type="match status" value="1"/>
</dbReference>
<name>A0A6A5YVG5_9PLEO</name>
<evidence type="ECO:0000313" key="7">
    <source>
        <dbReference type="Proteomes" id="UP000799770"/>
    </source>
</evidence>
<keyword evidence="7" id="KW-1185">Reference proteome</keyword>
<dbReference type="InterPro" id="IPR056826">
    <property type="entry name" value="Agd3_CE"/>
</dbReference>
<keyword evidence="2" id="KW-0732">Signal</keyword>
<dbReference type="InterPro" id="IPR056827">
    <property type="entry name" value="CBM87_Agd3"/>
</dbReference>
<feature type="domain" description="Agd3 CBM87" evidence="4">
    <location>
        <begin position="84"/>
        <end position="299"/>
    </location>
</feature>
<evidence type="ECO:0000256" key="1">
    <source>
        <dbReference type="SAM" id="MobiDB-lite"/>
    </source>
</evidence>
<dbReference type="Pfam" id="PF25116">
    <property type="entry name" value="CBM87_Agd3"/>
    <property type="match status" value="1"/>
</dbReference>
<feature type="domain" description="Agd3 C-terminal" evidence="5">
    <location>
        <begin position="683"/>
        <end position="750"/>
    </location>
</feature>
<dbReference type="Pfam" id="PF25115">
    <property type="entry name" value="Agd3_CE"/>
    <property type="match status" value="1"/>
</dbReference>
<dbReference type="InterPro" id="IPR011330">
    <property type="entry name" value="Glyco_hydro/deAcase_b/a-brl"/>
</dbReference>
<feature type="signal peptide" evidence="2">
    <location>
        <begin position="1"/>
        <end position="24"/>
    </location>
</feature>
<feature type="domain" description="Agd3 deacetylase" evidence="3">
    <location>
        <begin position="313"/>
        <end position="682"/>
    </location>
</feature>
<dbReference type="GO" id="GO:0005975">
    <property type="term" value="P:carbohydrate metabolic process"/>
    <property type="evidence" value="ECO:0007669"/>
    <property type="project" value="InterPro"/>
</dbReference>
<feature type="region of interest" description="Disordered" evidence="1">
    <location>
        <begin position="30"/>
        <end position="52"/>
    </location>
</feature>
<dbReference type="InterPro" id="IPR056825">
    <property type="entry name" value="Agd3_C"/>
</dbReference>
<gene>
    <name evidence="6" type="ORF">BDV96DRAFT_500153</name>
</gene>
<evidence type="ECO:0000259" key="4">
    <source>
        <dbReference type="Pfam" id="PF25116"/>
    </source>
</evidence>
<dbReference type="PANTHER" id="PTHR31002">
    <property type="entry name" value="SERIPAUPERIN"/>
    <property type="match status" value="1"/>
</dbReference>
<dbReference type="InterPro" id="IPR050788">
    <property type="entry name" value="Yeast_SRP1/TIP1_CWP"/>
</dbReference>
<accession>A0A6A5YVG5</accession>
<evidence type="ECO:0000259" key="5">
    <source>
        <dbReference type="Pfam" id="PF25117"/>
    </source>
</evidence>
<dbReference type="EMBL" id="ML977335">
    <property type="protein sequence ID" value="KAF2111199.1"/>
    <property type="molecule type" value="Genomic_DNA"/>
</dbReference>
<feature type="compositionally biased region" description="Low complexity" evidence="1">
    <location>
        <begin position="30"/>
        <end position="46"/>
    </location>
</feature>
<evidence type="ECO:0000256" key="2">
    <source>
        <dbReference type="SAM" id="SignalP"/>
    </source>
</evidence>
<reference evidence="6" key="1">
    <citation type="journal article" date="2020" name="Stud. Mycol.">
        <title>101 Dothideomycetes genomes: a test case for predicting lifestyles and emergence of pathogens.</title>
        <authorList>
            <person name="Haridas S."/>
            <person name="Albert R."/>
            <person name="Binder M."/>
            <person name="Bloem J."/>
            <person name="Labutti K."/>
            <person name="Salamov A."/>
            <person name="Andreopoulos B."/>
            <person name="Baker S."/>
            <person name="Barry K."/>
            <person name="Bills G."/>
            <person name="Bluhm B."/>
            <person name="Cannon C."/>
            <person name="Castanera R."/>
            <person name="Culley D."/>
            <person name="Daum C."/>
            <person name="Ezra D."/>
            <person name="Gonzalez J."/>
            <person name="Henrissat B."/>
            <person name="Kuo A."/>
            <person name="Liang C."/>
            <person name="Lipzen A."/>
            <person name="Lutzoni F."/>
            <person name="Magnuson J."/>
            <person name="Mondo S."/>
            <person name="Nolan M."/>
            <person name="Ohm R."/>
            <person name="Pangilinan J."/>
            <person name="Park H.-J."/>
            <person name="Ramirez L."/>
            <person name="Alfaro M."/>
            <person name="Sun H."/>
            <person name="Tritt A."/>
            <person name="Yoshinaga Y."/>
            <person name="Zwiers L.-H."/>
            <person name="Turgeon B."/>
            <person name="Goodwin S."/>
            <person name="Spatafora J."/>
            <person name="Crous P."/>
            <person name="Grigoriev I."/>
        </authorList>
    </citation>
    <scope>NUCLEOTIDE SEQUENCE</scope>
    <source>
        <strain evidence="6">CBS 627.86</strain>
    </source>
</reference>
<evidence type="ECO:0008006" key="8">
    <source>
        <dbReference type="Google" id="ProtNLM"/>
    </source>
</evidence>
<dbReference type="PANTHER" id="PTHR31002:SF34">
    <property type="entry name" value="CELL WALL PROTEIN CWP1-RELATED"/>
    <property type="match status" value="1"/>
</dbReference>
<dbReference type="Proteomes" id="UP000799770">
    <property type="component" value="Unassembled WGS sequence"/>
</dbReference>
<protein>
    <recommendedName>
        <fullName evidence="8">Extracellular serine-rich protein</fullName>
    </recommendedName>
</protein>
<proteinExistence type="predicted"/>
<evidence type="ECO:0000313" key="6">
    <source>
        <dbReference type="EMBL" id="KAF2111199.1"/>
    </source>
</evidence>
<sequence length="753" mass="82274">MAPRSLFWVSVLLTILLIFRSAIADDAAKRSTSSRRGNASSSARGGQPTSSARATALTKATAVSSSVIPSSTGRGATASGVATINNTILIFARDSTSSFAGYSILQGYGIPYQVVLVPSSGITLPQLNSSASHGNYGGIITLSELSYNYDAGYASALTPAQWDDLYAYQEAFNIRLVRLDVFPSAEFGVEEAEGGGTSVDQPIYISDASSFATAGLKTGSAAGMGTAGIFHSPATIVDSSSSGFTTSEVARFAAFQDHGESTAAVINDFGTREQMVWFLPWAPDWSPTSVFLSHAWVHWVSRGLYLGFRRTYFNTQIDDMFLETELYSPNGSNFRIDPDSISEHIPWMASINSRLPAGSKYVLEVGHNGNGNIEEAVDLNDELTRPNKCDPDSGIEYPDQIDTPLEFQKPLGTGTDIWPDNITEYTWSLECSQLDPLLQFWQNTSNLNAFYHISHTFSHEDEDNATYSDVVKEITWNQNWLDLVGISDATNFSPNGIIPPAITGLHNGDALQAWIENDIKWVVGDKTRPVLTNPYNEFWPLITNVSENGYDGMYVIGRWATTIYYNCDTPECTVAEWVATSAGTDSFDALLDNAKMVNSWHLLGLHWDPFMFHQANLRVSDVAPTTINGKTARYSLLQSWVETVITEMVRLVDWPFITLKHDDICQAWIARMTRDQCVPTMSYTTSADRKSVTGITVSASNQNCGATIPVTLPGAVKSAGTATKEQVGGDELTLWVQLAGKSQTFDFATPFVL</sequence>
<feature type="chain" id="PRO_5025626133" description="Extracellular serine-rich protein" evidence="2">
    <location>
        <begin position="25"/>
        <end position="753"/>
    </location>
</feature>
<dbReference type="AlphaFoldDB" id="A0A6A5YVG5"/>
<evidence type="ECO:0000259" key="3">
    <source>
        <dbReference type="Pfam" id="PF25115"/>
    </source>
</evidence>
<organism evidence="6 7">
    <name type="scientific">Lophiotrema nucula</name>
    <dbReference type="NCBI Taxonomy" id="690887"/>
    <lineage>
        <taxon>Eukaryota</taxon>
        <taxon>Fungi</taxon>
        <taxon>Dikarya</taxon>
        <taxon>Ascomycota</taxon>
        <taxon>Pezizomycotina</taxon>
        <taxon>Dothideomycetes</taxon>
        <taxon>Pleosporomycetidae</taxon>
        <taxon>Pleosporales</taxon>
        <taxon>Lophiotremataceae</taxon>
        <taxon>Lophiotrema</taxon>
    </lineage>
</organism>